<organism evidence="20 21">
    <name type="scientific">Oncorhynchus tshawytscha</name>
    <name type="common">Chinook salmon</name>
    <name type="synonym">Salmo tshawytscha</name>
    <dbReference type="NCBI Taxonomy" id="74940"/>
    <lineage>
        <taxon>Eukaryota</taxon>
        <taxon>Metazoa</taxon>
        <taxon>Chordata</taxon>
        <taxon>Craniata</taxon>
        <taxon>Vertebrata</taxon>
        <taxon>Euteleostomi</taxon>
        <taxon>Actinopterygii</taxon>
        <taxon>Neopterygii</taxon>
        <taxon>Teleostei</taxon>
        <taxon>Protacanthopterygii</taxon>
        <taxon>Salmoniformes</taxon>
        <taxon>Salmonidae</taxon>
        <taxon>Salmoninae</taxon>
        <taxon>Oncorhynchus</taxon>
    </lineage>
</organism>
<accession>A0A8C8J3V5</accession>
<feature type="domain" description="REM-1" evidence="19">
    <location>
        <begin position="357"/>
        <end position="434"/>
    </location>
</feature>
<feature type="coiled-coil region" evidence="15">
    <location>
        <begin position="364"/>
        <end position="391"/>
    </location>
</feature>
<name>A0A8C8J3V5_ONCTS</name>
<feature type="compositionally biased region" description="Polar residues" evidence="16">
    <location>
        <begin position="452"/>
        <end position="468"/>
    </location>
</feature>
<dbReference type="GO" id="GO:0008289">
    <property type="term" value="F:lipid binding"/>
    <property type="evidence" value="ECO:0007669"/>
    <property type="project" value="UniProtKB-KW"/>
</dbReference>
<dbReference type="Pfam" id="PF00018">
    <property type="entry name" value="SH3_1"/>
    <property type="match status" value="1"/>
</dbReference>
<dbReference type="FunFam" id="2.30.30.40:FF:000017">
    <property type="entry name" value="Formin-binding protein 1-like isoform 1"/>
    <property type="match status" value="1"/>
</dbReference>
<evidence type="ECO:0000313" key="20">
    <source>
        <dbReference type="Ensembl" id="ENSOTSP00005086164.2"/>
    </source>
</evidence>
<dbReference type="Gene3D" id="1.20.1270.60">
    <property type="entry name" value="Arfaptin homology (AH) domain/BAR domain"/>
    <property type="match status" value="1"/>
</dbReference>
<dbReference type="GO" id="GO:0006897">
    <property type="term" value="P:endocytosis"/>
    <property type="evidence" value="ECO:0007669"/>
    <property type="project" value="UniProtKB-KW"/>
</dbReference>
<dbReference type="Proteomes" id="UP000694402">
    <property type="component" value="Unassembled WGS sequence"/>
</dbReference>
<dbReference type="Gene3D" id="2.30.30.40">
    <property type="entry name" value="SH3 Domains"/>
    <property type="match status" value="1"/>
</dbReference>
<dbReference type="InterPro" id="IPR001060">
    <property type="entry name" value="FCH_dom"/>
</dbReference>
<dbReference type="PROSITE" id="PS51741">
    <property type="entry name" value="F_BAR"/>
    <property type="match status" value="1"/>
</dbReference>
<sequence length="578" mass="66549">MSWGSELWDQFDNLEKHTQSGIEFVERYSKFVKERSDIEISYAKQIRNLSKKYQPKKNSREEEENKYTSCRAFLSTLNELNDYAGQHEVIAENLTSQIITELSRYLTELKAERKSHFHDGRKAQQQIESLWKQLESSKRRFERDCKEADRAQQYFERMDADINVTKADVEKARQQAQMRHQIAADSKTEYSNYLTKFNQEQNEHYYTLIPNIFQKLQEMEERRIERVGVSMKTYAEVDREVLPIVGKCLDGMTKAAESIEPKTDSKQVVESYKSGFEPPGDVEFEDYGPGQTMKRTVSETSLSNSRGEAKERPGGGKSKGKLWPFIKNKNKLSLKLITFNSHVRNLIEGSGPEDFSHLPPEQRRKKLQAKIDDINKDIQKEMDQKDALTKMKGVYEKNPQMGDPASVDPRLVEMAMNIEKLQSEVQKFEGWLAEVEGRLPSRSDPPRRQSGLYESQNSNSTMVDNNCAQDRESPDGSYTEEQSSETQVKVAIANTPEFDDEFDDGDEETLPTIGTCKAVYSFEGHNEGTISVTEGELLFVIEQDKGDGWTRVRRNVEEEGYVPTSYVEVFLETNTKDS</sequence>
<evidence type="ECO:0000256" key="13">
    <source>
        <dbReference type="PROSITE-ProRule" id="PRU00192"/>
    </source>
</evidence>
<evidence type="ECO:0000259" key="18">
    <source>
        <dbReference type="PROSITE" id="PS51741"/>
    </source>
</evidence>
<dbReference type="GO" id="GO:0007165">
    <property type="term" value="P:signal transduction"/>
    <property type="evidence" value="ECO:0007669"/>
    <property type="project" value="InterPro"/>
</dbReference>
<keyword evidence="7" id="KW-0963">Cytoplasm</keyword>
<dbReference type="AlphaFoldDB" id="A0A8C8J3V5"/>
<keyword evidence="9 14" id="KW-0175">Coiled coil</keyword>
<dbReference type="SUPFAM" id="SSF50044">
    <property type="entry name" value="SH3-domain"/>
    <property type="match status" value="1"/>
</dbReference>
<dbReference type="PANTHER" id="PTHR15735:SF13">
    <property type="entry name" value="FORMIN-BINDING PROTEIN 1"/>
    <property type="match status" value="1"/>
</dbReference>
<evidence type="ECO:0000256" key="9">
    <source>
        <dbReference type="ARBA" id="ARBA00023054"/>
    </source>
</evidence>
<dbReference type="FunFam" id="1.20.1270.60:FF:000002">
    <property type="entry name" value="Formin-binding protein 1-like isoform 1"/>
    <property type="match status" value="1"/>
</dbReference>
<evidence type="ECO:0000256" key="6">
    <source>
        <dbReference type="ARBA" id="ARBA00022475"/>
    </source>
</evidence>
<comment type="similarity">
    <text evidence="4">Belongs to the FNBP1 family.</text>
</comment>
<evidence type="ECO:0000313" key="21">
    <source>
        <dbReference type="Proteomes" id="UP000694402"/>
    </source>
</evidence>
<proteinExistence type="inferred from homology"/>
<evidence type="ECO:0000256" key="5">
    <source>
        <dbReference type="ARBA" id="ARBA00022443"/>
    </source>
</evidence>
<reference evidence="20" key="1">
    <citation type="submission" date="2025-08" db="UniProtKB">
        <authorList>
            <consortium name="Ensembl"/>
        </authorList>
    </citation>
    <scope>IDENTIFICATION</scope>
</reference>
<evidence type="ECO:0000256" key="3">
    <source>
        <dbReference type="ARBA" id="ARBA00004544"/>
    </source>
</evidence>
<dbReference type="Pfam" id="PF25610">
    <property type="entry name" value="HR1_TOCA"/>
    <property type="match status" value="1"/>
</dbReference>
<evidence type="ECO:0000256" key="1">
    <source>
        <dbReference type="ARBA" id="ARBA00004236"/>
    </source>
</evidence>
<feature type="compositionally biased region" description="Basic and acidic residues" evidence="16">
    <location>
        <begin position="438"/>
        <end position="447"/>
    </location>
</feature>
<keyword evidence="6" id="KW-1003">Cell membrane</keyword>
<dbReference type="Pfam" id="PF00611">
    <property type="entry name" value="FCH"/>
    <property type="match status" value="1"/>
</dbReference>
<evidence type="ECO:0000256" key="12">
    <source>
        <dbReference type="ARBA" id="ARBA00023212"/>
    </source>
</evidence>
<reference evidence="20" key="2">
    <citation type="submission" date="2025-09" db="UniProtKB">
        <authorList>
            <consortium name="Ensembl"/>
        </authorList>
    </citation>
    <scope>IDENTIFICATION</scope>
</reference>
<gene>
    <name evidence="20" type="primary">LOC112220209</name>
</gene>
<keyword evidence="5 13" id="KW-0728">SH3 domain</keyword>
<keyword evidence="12" id="KW-0206">Cytoskeleton</keyword>
<dbReference type="InterPro" id="IPR031160">
    <property type="entry name" value="F_BAR_dom"/>
</dbReference>
<evidence type="ECO:0000256" key="11">
    <source>
        <dbReference type="ARBA" id="ARBA00023136"/>
    </source>
</evidence>
<feature type="domain" description="SH3" evidence="17">
    <location>
        <begin position="511"/>
        <end position="572"/>
    </location>
</feature>
<dbReference type="GO" id="GO:0005886">
    <property type="term" value="C:plasma membrane"/>
    <property type="evidence" value="ECO:0007669"/>
    <property type="project" value="UniProtKB-SubCell"/>
</dbReference>
<keyword evidence="11" id="KW-0472">Membrane</keyword>
<dbReference type="InterPro" id="IPR001452">
    <property type="entry name" value="SH3_domain"/>
</dbReference>
<dbReference type="Ensembl" id="ENSOTST00005093530.2">
    <property type="protein sequence ID" value="ENSOTSP00005086164.2"/>
    <property type="gene ID" value="ENSOTSG00005040294.2"/>
</dbReference>
<evidence type="ECO:0000259" key="17">
    <source>
        <dbReference type="PROSITE" id="PS50002"/>
    </source>
</evidence>
<dbReference type="GO" id="GO:0005938">
    <property type="term" value="C:cell cortex"/>
    <property type="evidence" value="ECO:0007669"/>
    <property type="project" value="UniProtKB-SubCell"/>
</dbReference>
<feature type="compositionally biased region" description="Polar residues" evidence="16">
    <location>
        <begin position="293"/>
        <end position="306"/>
    </location>
</feature>
<evidence type="ECO:0000256" key="10">
    <source>
        <dbReference type="ARBA" id="ARBA00023121"/>
    </source>
</evidence>
<dbReference type="SMART" id="SM00055">
    <property type="entry name" value="FCH"/>
    <property type="match status" value="1"/>
</dbReference>
<dbReference type="InterPro" id="IPR036028">
    <property type="entry name" value="SH3-like_dom_sf"/>
</dbReference>
<dbReference type="PANTHER" id="PTHR15735">
    <property type="entry name" value="FCH AND DOUBLE SH3 DOMAINS PROTEIN"/>
    <property type="match status" value="1"/>
</dbReference>
<evidence type="ECO:0000256" key="2">
    <source>
        <dbReference type="ARBA" id="ARBA00004245"/>
    </source>
</evidence>
<dbReference type="PROSITE" id="PS50002">
    <property type="entry name" value="SH3"/>
    <property type="match status" value="1"/>
</dbReference>
<keyword evidence="10" id="KW-0446">Lipid-binding</keyword>
<dbReference type="InterPro" id="IPR027267">
    <property type="entry name" value="AH/BAR_dom_sf"/>
</dbReference>
<evidence type="ECO:0000256" key="15">
    <source>
        <dbReference type="SAM" id="Coils"/>
    </source>
</evidence>
<dbReference type="InterPro" id="IPR011072">
    <property type="entry name" value="HR1_rho-bd"/>
</dbReference>
<evidence type="ECO:0000256" key="4">
    <source>
        <dbReference type="ARBA" id="ARBA00009426"/>
    </source>
</evidence>
<comment type="subcellular location">
    <subcellularLocation>
        <location evidence="1">Cell membrane</location>
    </subcellularLocation>
    <subcellularLocation>
        <location evidence="3">Cytoplasm</location>
        <location evidence="3">Cell cortex</location>
    </subcellularLocation>
    <subcellularLocation>
        <location evidence="2">Cytoplasm</location>
        <location evidence="2">Cytoskeleton</location>
    </subcellularLocation>
</comment>
<dbReference type="SUPFAM" id="SSF103657">
    <property type="entry name" value="BAR/IMD domain-like"/>
    <property type="match status" value="1"/>
</dbReference>
<feature type="region of interest" description="Disordered" evidence="16">
    <location>
        <begin position="438"/>
        <end position="486"/>
    </location>
</feature>
<evidence type="ECO:0000259" key="19">
    <source>
        <dbReference type="PROSITE" id="PS51860"/>
    </source>
</evidence>
<feature type="region of interest" description="Disordered" evidence="16">
    <location>
        <begin position="273"/>
        <end position="322"/>
    </location>
</feature>
<keyword evidence="8" id="KW-0254">Endocytosis</keyword>
<dbReference type="SMART" id="SM00326">
    <property type="entry name" value="SH3"/>
    <property type="match status" value="1"/>
</dbReference>
<dbReference type="PROSITE" id="PS51860">
    <property type="entry name" value="REM_1"/>
    <property type="match status" value="1"/>
</dbReference>
<feature type="domain" description="F-BAR" evidence="18">
    <location>
        <begin position="1"/>
        <end position="264"/>
    </location>
</feature>
<dbReference type="Gene3D" id="6.10.140.470">
    <property type="match status" value="1"/>
</dbReference>
<protein>
    <submittedName>
        <fullName evidence="20">Formin binding protein 1</fullName>
    </submittedName>
</protein>
<dbReference type="GeneTree" id="ENSGT00950000183047"/>
<dbReference type="GO" id="GO:0005856">
    <property type="term" value="C:cytoskeleton"/>
    <property type="evidence" value="ECO:0007669"/>
    <property type="project" value="UniProtKB-SubCell"/>
</dbReference>
<evidence type="ECO:0000256" key="8">
    <source>
        <dbReference type="ARBA" id="ARBA00022583"/>
    </source>
</evidence>
<keyword evidence="21" id="KW-1185">Reference proteome</keyword>
<evidence type="ECO:0000256" key="14">
    <source>
        <dbReference type="PROSITE-ProRule" id="PRU01077"/>
    </source>
</evidence>
<dbReference type="InterPro" id="IPR057870">
    <property type="entry name" value="HR1_TOCA"/>
</dbReference>
<evidence type="ECO:0000256" key="7">
    <source>
        <dbReference type="ARBA" id="ARBA00022490"/>
    </source>
</evidence>
<evidence type="ECO:0000256" key="16">
    <source>
        <dbReference type="SAM" id="MobiDB-lite"/>
    </source>
</evidence>